<protein>
    <submittedName>
        <fullName evidence="1">FGENESH: predicted gene_2.184 protein</fullName>
    </submittedName>
</protein>
<proteinExistence type="predicted"/>
<gene>
    <name evidence="1" type="primary">FGENESH: predicted gene_2.184</name>
    <name evidence="1" type="ORF">BN2166_0010150</name>
</gene>
<accession>A0A0K3C618</accession>
<feature type="non-terminal residue" evidence="1">
    <location>
        <position position="247"/>
    </location>
</feature>
<reference evidence="1 2" key="1">
    <citation type="submission" date="2015-07" db="EMBL/GenBank/DDBJ databases">
        <authorList>
            <person name="Cajimat M.N.B."/>
            <person name="Milazzo M.L."/>
            <person name="Fulhorst C.F."/>
        </authorList>
    </citation>
    <scope>NUCLEOTIDE SEQUENCE [LARGE SCALE GENOMIC DNA]</scope>
    <source>
        <strain evidence="1">Single colony</strain>
    </source>
</reference>
<evidence type="ECO:0000313" key="1">
    <source>
        <dbReference type="EMBL" id="CTR05154.1"/>
    </source>
</evidence>
<keyword evidence="2" id="KW-1185">Reference proteome</keyword>
<sequence>MAEGGPALRSMQAEASLEELIVSHLWIAHHESLDNLRLTALRRFTAANYWHYTPPPPTTLPTVGLRYALIDAPIPDSPPMLQNINSLTIDFQALETILQQQYSSAWSQASHKHACRPFFFSGSNIQHLTALYTHGPPHHMALRIYDLFERLLYTQPPLRSLTFVNMAASHWPDFDQRIHQSLEQAQAAGYALDLELRTLELILEYASTGVLLGRYTRPARGPAFHSRGLRMRWLASLQLVSRQFLQV</sequence>
<evidence type="ECO:0000313" key="2">
    <source>
        <dbReference type="Proteomes" id="UP000199069"/>
    </source>
</evidence>
<dbReference type="Proteomes" id="UP000199069">
    <property type="component" value="Unassembled WGS sequence"/>
</dbReference>
<name>A0A0K3C618_RHOTO</name>
<organism evidence="1 2">
    <name type="scientific">Rhodotorula toruloides</name>
    <name type="common">Yeast</name>
    <name type="synonym">Rhodosporidium toruloides</name>
    <dbReference type="NCBI Taxonomy" id="5286"/>
    <lineage>
        <taxon>Eukaryota</taxon>
        <taxon>Fungi</taxon>
        <taxon>Dikarya</taxon>
        <taxon>Basidiomycota</taxon>
        <taxon>Pucciniomycotina</taxon>
        <taxon>Microbotryomycetes</taxon>
        <taxon>Sporidiobolales</taxon>
        <taxon>Sporidiobolaceae</taxon>
        <taxon>Rhodotorula</taxon>
    </lineage>
</organism>
<dbReference type="EMBL" id="CWKI01000002">
    <property type="protein sequence ID" value="CTR05154.1"/>
    <property type="molecule type" value="Genomic_DNA"/>
</dbReference>
<dbReference type="AlphaFoldDB" id="A0A0K3C618"/>